<gene>
    <name evidence="5" type="ORF">rosag_28220</name>
</gene>
<dbReference type="InterPro" id="IPR008969">
    <property type="entry name" value="CarboxyPept-like_regulatory"/>
</dbReference>
<dbReference type="PROSITE" id="PS52016">
    <property type="entry name" value="TONB_DEPENDENT_REC_3"/>
    <property type="match status" value="1"/>
</dbReference>
<reference evidence="5" key="1">
    <citation type="submission" date="2022-08" db="EMBL/GenBank/DDBJ databases">
        <title>Draft genome sequencing of Roseisolibacter agri AW1220.</title>
        <authorList>
            <person name="Tobiishi Y."/>
            <person name="Tonouchi A."/>
        </authorList>
    </citation>
    <scope>NUCLEOTIDE SEQUENCE</scope>
    <source>
        <strain evidence="5">AW1220</strain>
    </source>
</reference>
<dbReference type="Pfam" id="PF13620">
    <property type="entry name" value="CarboxypepD_reg"/>
    <property type="match status" value="2"/>
</dbReference>
<dbReference type="EMBL" id="BRXS01000004">
    <property type="protein sequence ID" value="GLC26309.1"/>
    <property type="molecule type" value="Genomic_DNA"/>
</dbReference>
<keyword evidence="1" id="KW-0472">Membrane</keyword>
<feature type="region of interest" description="Disordered" evidence="2">
    <location>
        <begin position="37"/>
        <end position="76"/>
    </location>
</feature>
<dbReference type="Proteomes" id="UP001161325">
    <property type="component" value="Unassembled WGS sequence"/>
</dbReference>
<dbReference type="SUPFAM" id="SSF49478">
    <property type="entry name" value="Cna protein B-type domain"/>
    <property type="match status" value="1"/>
</dbReference>
<accession>A0AA37VF57</accession>
<keyword evidence="1" id="KW-1134">Transmembrane beta strand</keyword>
<dbReference type="Gene3D" id="2.60.40.1120">
    <property type="entry name" value="Carboxypeptidase-like, regulatory domain"/>
    <property type="match status" value="2"/>
</dbReference>
<feature type="domain" description="TonB-dependent receptor plug" evidence="4">
    <location>
        <begin position="423"/>
        <end position="512"/>
    </location>
</feature>
<dbReference type="AlphaFoldDB" id="A0AA37VF57"/>
<dbReference type="Gene3D" id="2.170.130.10">
    <property type="entry name" value="TonB-dependent receptor, plug domain"/>
    <property type="match status" value="1"/>
</dbReference>
<comment type="caution">
    <text evidence="5">The sequence shown here is derived from an EMBL/GenBank/DDBJ whole genome shotgun (WGS) entry which is preliminary data.</text>
</comment>
<keyword evidence="6" id="KW-1185">Reference proteome</keyword>
<dbReference type="InterPro" id="IPR012910">
    <property type="entry name" value="Plug_dom"/>
</dbReference>
<dbReference type="InterPro" id="IPR039426">
    <property type="entry name" value="TonB-dep_rcpt-like"/>
</dbReference>
<proteinExistence type="inferred from homology"/>
<dbReference type="SUPFAM" id="SSF56935">
    <property type="entry name" value="Porins"/>
    <property type="match status" value="1"/>
</dbReference>
<sequence length="528" mass="55003">MAVPRSTHPTASRTARRPLVALAASLLALAPSLALGQAKPRPGTLGGTARPTGPVARPATPARTAPPPLPADSARPLPVGGIVMDSVAGAPLAGATVQLAAEADRTITHTAVSDSTGRWRIPAVKPGRYLAGFFHPTLDALGIEPPVHLVQIMPDTAARLDLGTPGPLAVRAKVCPQAPSDRAVLLGSVGDADDGDPIPEAKIVITWSEMRISEEGVRNVKRRLPVRVRPDGGYLVCDLPADVDLVANAEAPKRRGGLIELHLPPRSLTRRDFALGDSTSVITVVLPDTAAAREGRLQQPITVARGNAGLTGTVRTRDGRPLQGARVQLWGSDVMGTTTEAGNFALSGLPAGTYALEVRAIGYAPKRVPVTLAARRTGSVGVVLDERLNTLQSVVVQADRTKLQKDFTGFSERAKRGMGGRFLTEEDLAKRSPIVMTDALRTTPGISVVPNGTGFGYAIQGRGGCAPDVWVDGMRVFDGATDLDQLVRPTDVAGVEIYNGAAAVPAQFMGAGGGGGCGVVAIWTKRGR</sequence>
<evidence type="ECO:0000256" key="1">
    <source>
        <dbReference type="PROSITE-ProRule" id="PRU01360"/>
    </source>
</evidence>
<feature type="signal peptide" evidence="3">
    <location>
        <begin position="1"/>
        <end position="36"/>
    </location>
</feature>
<feature type="chain" id="PRO_5041263450" description="TonB-dependent receptor plug domain-containing protein" evidence="3">
    <location>
        <begin position="37"/>
        <end position="528"/>
    </location>
</feature>
<comment type="similarity">
    <text evidence="1">Belongs to the TonB-dependent receptor family.</text>
</comment>
<dbReference type="GO" id="GO:0009279">
    <property type="term" value="C:cell outer membrane"/>
    <property type="evidence" value="ECO:0007669"/>
    <property type="project" value="UniProtKB-SubCell"/>
</dbReference>
<protein>
    <recommendedName>
        <fullName evidence="4">TonB-dependent receptor plug domain-containing protein</fullName>
    </recommendedName>
</protein>
<keyword evidence="3" id="KW-0732">Signal</keyword>
<keyword evidence="1" id="KW-0998">Cell outer membrane</keyword>
<name>A0AA37VF57_9BACT</name>
<organism evidence="5 6">
    <name type="scientific">Roseisolibacter agri</name>
    <dbReference type="NCBI Taxonomy" id="2014610"/>
    <lineage>
        <taxon>Bacteria</taxon>
        <taxon>Pseudomonadati</taxon>
        <taxon>Gemmatimonadota</taxon>
        <taxon>Gemmatimonadia</taxon>
        <taxon>Gemmatimonadales</taxon>
        <taxon>Gemmatimonadaceae</taxon>
        <taxon>Roseisolibacter</taxon>
    </lineage>
</organism>
<dbReference type="SUPFAM" id="SSF49464">
    <property type="entry name" value="Carboxypeptidase regulatory domain-like"/>
    <property type="match status" value="1"/>
</dbReference>
<evidence type="ECO:0000313" key="5">
    <source>
        <dbReference type="EMBL" id="GLC26309.1"/>
    </source>
</evidence>
<comment type="subcellular location">
    <subcellularLocation>
        <location evidence="1">Cell outer membrane</location>
        <topology evidence="1">Multi-pass membrane protein</topology>
    </subcellularLocation>
</comment>
<keyword evidence="1" id="KW-0813">Transport</keyword>
<dbReference type="InterPro" id="IPR037066">
    <property type="entry name" value="Plug_dom_sf"/>
</dbReference>
<keyword evidence="1" id="KW-0812">Transmembrane</keyword>
<evidence type="ECO:0000256" key="2">
    <source>
        <dbReference type="SAM" id="MobiDB-lite"/>
    </source>
</evidence>
<evidence type="ECO:0000313" key="6">
    <source>
        <dbReference type="Proteomes" id="UP001161325"/>
    </source>
</evidence>
<dbReference type="Pfam" id="PF07715">
    <property type="entry name" value="Plug"/>
    <property type="match status" value="1"/>
</dbReference>
<feature type="compositionally biased region" description="Low complexity" evidence="2">
    <location>
        <begin position="48"/>
        <end position="63"/>
    </location>
</feature>
<evidence type="ECO:0000259" key="4">
    <source>
        <dbReference type="Pfam" id="PF07715"/>
    </source>
</evidence>
<evidence type="ECO:0000256" key="3">
    <source>
        <dbReference type="SAM" id="SignalP"/>
    </source>
</evidence>